<dbReference type="AlphaFoldDB" id="A0A177NJX6"/>
<keyword evidence="2" id="KW-1185">Reference proteome</keyword>
<reference evidence="1 2" key="1">
    <citation type="submission" date="2016-03" db="EMBL/GenBank/DDBJ databases">
        <authorList>
            <person name="Ploux O."/>
        </authorList>
    </citation>
    <scope>NUCLEOTIDE SEQUENCE [LARGE SCALE GENOMIC DNA]</scope>
    <source>
        <strain evidence="1 2">R-45370</strain>
    </source>
</reference>
<organism evidence="1 2">
    <name type="scientific">Methylomonas lenta</name>
    <dbReference type="NCBI Taxonomy" id="980561"/>
    <lineage>
        <taxon>Bacteria</taxon>
        <taxon>Pseudomonadati</taxon>
        <taxon>Pseudomonadota</taxon>
        <taxon>Gammaproteobacteria</taxon>
        <taxon>Methylococcales</taxon>
        <taxon>Methylococcaceae</taxon>
        <taxon>Methylomonas</taxon>
    </lineage>
</organism>
<proteinExistence type="predicted"/>
<protein>
    <recommendedName>
        <fullName evidence="3">Pyrrolo-quinoline quinone</fullName>
    </recommendedName>
</protein>
<gene>
    <name evidence="1" type="ORF">A1359_00070</name>
</gene>
<dbReference type="Proteomes" id="UP000078476">
    <property type="component" value="Unassembled WGS sequence"/>
</dbReference>
<evidence type="ECO:0000313" key="1">
    <source>
        <dbReference type="EMBL" id="OAI18297.1"/>
    </source>
</evidence>
<dbReference type="OrthoDB" id="7792758at2"/>
<dbReference type="InterPro" id="IPR015943">
    <property type="entry name" value="WD40/YVTN_repeat-like_dom_sf"/>
</dbReference>
<evidence type="ECO:0008006" key="3">
    <source>
        <dbReference type="Google" id="ProtNLM"/>
    </source>
</evidence>
<dbReference type="EMBL" id="LUUI01000080">
    <property type="protein sequence ID" value="OAI18297.1"/>
    <property type="molecule type" value="Genomic_DNA"/>
</dbReference>
<name>A0A177NJX6_9GAMM</name>
<comment type="caution">
    <text evidence="1">The sequence shown here is derived from an EMBL/GenBank/DDBJ whole genome shotgun (WGS) entry which is preliminary data.</text>
</comment>
<sequence>MNKSLKLIALAVIVALSYAVYRLGWPVIEAKIDRRNAQAGLTPNQLDANGPLPGDVSLYAKELECQQKIPTPGYYSSLNGAEISDSERSGLFPCATFTGLLDGPNQVYAWRSADDYPGVSYINNRKPGELYIVGGEYPTLEDPNMVGPFVAKANATTGKQLWRTYLDNLNASGRWIGNANLNILEDGNIVFAWSNQIVLIDGDTGLILKHNTLPGGEAPAEDVNFKHLTIAPDGTLILKDQTRPIGCTLQGTMAIIKCSAEGMKQPNSVLVAVDPKNLQVLDWLQLPEPAPSPHIIAPYHDKIAIYMGMISTAARYFWDPVTRKLSADKNWMVQPLAEGQNAITAPTMVGDWVAVQTNGLFSEKKASSVVVIHQDDASNVHTIFPFGELKKGELSFAPPKAGADPENNMIYSADMGMRKVAGIKIDPATGDLKVAFVVDDISTTFQPLIGQKDKRVLLLTNMKLNVEREPIKMALFTENYKEQLTWRDAATGKILAESDFFEPLSINGLTPPGFGGRIYFTSAVGKGFYVLQVRPKPAS</sequence>
<evidence type="ECO:0000313" key="2">
    <source>
        <dbReference type="Proteomes" id="UP000078476"/>
    </source>
</evidence>
<dbReference type="SUPFAM" id="SSF50998">
    <property type="entry name" value="Quinoprotein alcohol dehydrogenase-like"/>
    <property type="match status" value="1"/>
</dbReference>
<dbReference type="RefSeq" id="WP_066979405.1">
    <property type="nucleotide sequence ID" value="NZ_LUUI01000080.1"/>
</dbReference>
<dbReference type="Gene3D" id="2.130.10.10">
    <property type="entry name" value="YVTN repeat-like/Quinoprotein amine dehydrogenase"/>
    <property type="match status" value="1"/>
</dbReference>
<accession>A0A177NJX6</accession>
<dbReference type="InterPro" id="IPR011047">
    <property type="entry name" value="Quinoprotein_ADH-like_sf"/>
</dbReference>